<sequence>MTTLIELLTVPRFSDLLILTPGADLAHVVDSIEITETPDVALYMPKNVFLLTTAMHFQDRQAELIPLIDSLLLAQSAGLAIKIGRFLDEIHPEVIDYAVANKFPLVLIPETKPLGSLLHKLTNYIRHTQTEQITYALDIQKRFSNLLINDANLAKIIGEFGKMVQTPVMLLNPFKEVVAQSSDFSQSRKPPEYFVKQLMEVNSFKNDSQFRSAIIADFDEKKIQVAIYPIKSNSNFPYYLVILKPEQIPYPVSEFAIEQAILVLSFVQLKNLKVTESQQMSKSDYFLKLIESQQNPVFEQKEWFPFDLNFGIKYSHFYQIIYVNCRNDEKSKFELKYNQEKSQLANYWLAEKLPRYLKDTLVFPIKNSNQLAIVLQAKEEATKIVAVLTSLAEQLEQALPISLAFSFGHSCSRLDALSTSYIEAKITFESSVSDLSQNRINYYKPKGMLNLFDNMQPEEVRYFCQSTLKELAYPETSALKELRKTLKTYLNYQCEITRTANELFIHRNTVKYRIDNCQEILGESINNPATSLNLRLALELSTPID</sequence>
<dbReference type="Pfam" id="PF13556">
    <property type="entry name" value="HTH_30"/>
    <property type="match status" value="1"/>
</dbReference>
<evidence type="ECO:0000259" key="1">
    <source>
        <dbReference type="Pfam" id="PF07905"/>
    </source>
</evidence>
<feature type="domain" description="Purine catabolism PurC-like" evidence="1">
    <location>
        <begin position="6"/>
        <end position="125"/>
    </location>
</feature>
<name>A0A940STY6_9ENTE</name>
<evidence type="ECO:0000259" key="2">
    <source>
        <dbReference type="Pfam" id="PF13556"/>
    </source>
</evidence>
<accession>A0A940STY6</accession>
<evidence type="ECO:0000313" key="3">
    <source>
        <dbReference type="EMBL" id="MBP1040785.1"/>
    </source>
</evidence>
<dbReference type="AlphaFoldDB" id="A0A940STY6"/>
<protein>
    <submittedName>
        <fullName evidence="3">Helix-turn-helix domain-containing protein</fullName>
    </submittedName>
</protein>
<dbReference type="PANTHER" id="PTHR33744">
    <property type="entry name" value="CARBOHYDRATE DIACID REGULATOR"/>
    <property type="match status" value="1"/>
</dbReference>
<feature type="domain" description="PucR C-terminal helix-turn-helix" evidence="2">
    <location>
        <begin position="482"/>
        <end position="539"/>
    </location>
</feature>
<dbReference type="InterPro" id="IPR042070">
    <property type="entry name" value="PucR_C-HTH_sf"/>
</dbReference>
<dbReference type="RefSeq" id="WP_209526177.1">
    <property type="nucleotide sequence ID" value="NZ_JAEEGA010000004.1"/>
</dbReference>
<dbReference type="Proteomes" id="UP000674938">
    <property type="component" value="Unassembled WGS sequence"/>
</dbReference>
<dbReference type="Gene3D" id="1.10.10.2840">
    <property type="entry name" value="PucR C-terminal helix-turn-helix domain"/>
    <property type="match status" value="1"/>
</dbReference>
<proteinExistence type="predicted"/>
<comment type="caution">
    <text evidence="3">The sequence shown here is derived from an EMBL/GenBank/DDBJ whole genome shotgun (WGS) entry which is preliminary data.</text>
</comment>
<dbReference type="InterPro" id="IPR012914">
    <property type="entry name" value="PucR_dom"/>
</dbReference>
<dbReference type="InterPro" id="IPR051448">
    <property type="entry name" value="CdaR-like_regulators"/>
</dbReference>
<dbReference type="EMBL" id="JAEEGA010000004">
    <property type="protein sequence ID" value="MBP1040785.1"/>
    <property type="molecule type" value="Genomic_DNA"/>
</dbReference>
<reference evidence="3" key="1">
    <citation type="submission" date="2020-12" db="EMBL/GenBank/DDBJ databases">
        <title>Vagococcus allomyrinae sp. nov. and Enterococcus lavae sp. nov., isolated from the larvae of Allomyrina dichotoma.</title>
        <authorList>
            <person name="Lee S.D."/>
        </authorList>
    </citation>
    <scope>NUCLEOTIDE SEQUENCE</scope>
    <source>
        <strain evidence="3">BWB3-3</strain>
    </source>
</reference>
<dbReference type="InterPro" id="IPR025736">
    <property type="entry name" value="PucR_C-HTH_dom"/>
</dbReference>
<gene>
    <name evidence="3" type="ORF">I6N95_07190</name>
</gene>
<keyword evidence="4" id="KW-1185">Reference proteome</keyword>
<dbReference type="Pfam" id="PF07905">
    <property type="entry name" value="PucR"/>
    <property type="match status" value="1"/>
</dbReference>
<evidence type="ECO:0000313" key="4">
    <source>
        <dbReference type="Proteomes" id="UP000674938"/>
    </source>
</evidence>
<dbReference type="PANTHER" id="PTHR33744:SF1">
    <property type="entry name" value="DNA-BINDING TRANSCRIPTIONAL ACTIVATOR ADER"/>
    <property type="match status" value="1"/>
</dbReference>
<organism evidence="3 4">
    <name type="scientific">Vagococcus allomyrinae</name>
    <dbReference type="NCBI Taxonomy" id="2794353"/>
    <lineage>
        <taxon>Bacteria</taxon>
        <taxon>Bacillati</taxon>
        <taxon>Bacillota</taxon>
        <taxon>Bacilli</taxon>
        <taxon>Lactobacillales</taxon>
        <taxon>Enterococcaceae</taxon>
        <taxon>Vagococcus</taxon>
    </lineage>
</organism>